<proteinExistence type="predicted"/>
<feature type="non-terminal residue" evidence="1">
    <location>
        <position position="25"/>
    </location>
</feature>
<dbReference type="Gene3D" id="3.40.50.620">
    <property type="entry name" value="HUPs"/>
    <property type="match status" value="1"/>
</dbReference>
<sequence length="25" mass="2681">MIISKKKFIGILGGTFDPAHSGHIL</sequence>
<dbReference type="AlphaFoldDB" id="A0A382VZU8"/>
<dbReference type="EMBL" id="UINC01155973">
    <property type="protein sequence ID" value="SVD52136.1"/>
    <property type="molecule type" value="Genomic_DNA"/>
</dbReference>
<gene>
    <name evidence="1" type="ORF">METZ01_LOCUS404990</name>
</gene>
<dbReference type="SUPFAM" id="SSF52374">
    <property type="entry name" value="Nucleotidylyl transferase"/>
    <property type="match status" value="1"/>
</dbReference>
<name>A0A382VZU8_9ZZZZ</name>
<accession>A0A382VZU8</accession>
<reference evidence="1" key="1">
    <citation type="submission" date="2018-05" db="EMBL/GenBank/DDBJ databases">
        <authorList>
            <person name="Lanie J.A."/>
            <person name="Ng W.-L."/>
            <person name="Kazmierczak K.M."/>
            <person name="Andrzejewski T.M."/>
            <person name="Davidsen T.M."/>
            <person name="Wayne K.J."/>
            <person name="Tettelin H."/>
            <person name="Glass J.I."/>
            <person name="Rusch D."/>
            <person name="Podicherti R."/>
            <person name="Tsui H.-C.T."/>
            <person name="Winkler M.E."/>
        </authorList>
    </citation>
    <scope>NUCLEOTIDE SEQUENCE</scope>
</reference>
<dbReference type="InterPro" id="IPR014729">
    <property type="entry name" value="Rossmann-like_a/b/a_fold"/>
</dbReference>
<organism evidence="1">
    <name type="scientific">marine metagenome</name>
    <dbReference type="NCBI Taxonomy" id="408172"/>
    <lineage>
        <taxon>unclassified sequences</taxon>
        <taxon>metagenomes</taxon>
        <taxon>ecological metagenomes</taxon>
    </lineage>
</organism>
<protein>
    <submittedName>
        <fullName evidence="1">Uncharacterized protein</fullName>
    </submittedName>
</protein>
<evidence type="ECO:0000313" key="1">
    <source>
        <dbReference type="EMBL" id="SVD52136.1"/>
    </source>
</evidence>